<comment type="cofactor">
    <cofactor evidence="1">
        <name>FAD</name>
        <dbReference type="ChEBI" id="CHEBI:57692"/>
    </cofactor>
</comment>
<comment type="caution">
    <text evidence="8">The sequence shown here is derived from an EMBL/GenBank/DDBJ whole genome shotgun (WGS) entry which is preliminary data.</text>
</comment>
<feature type="domain" description="Glucose-methanol-choline oxidoreductase N-terminal" evidence="6">
    <location>
        <begin position="80"/>
        <end position="103"/>
    </location>
</feature>
<proteinExistence type="inferred from homology"/>
<dbReference type="SUPFAM" id="SSF54373">
    <property type="entry name" value="FAD-linked reductases, C-terminal domain"/>
    <property type="match status" value="1"/>
</dbReference>
<dbReference type="Gene3D" id="3.30.560.10">
    <property type="entry name" value="Glucose Oxidase, domain 3"/>
    <property type="match status" value="1"/>
</dbReference>
<keyword evidence="3 5" id="KW-0285">Flavoprotein</keyword>
<dbReference type="PROSITE" id="PS00623">
    <property type="entry name" value="GMC_OXRED_1"/>
    <property type="match status" value="1"/>
</dbReference>
<sequence length="531" mass="57500">MDTFDTIIVGAGSAGCVLADKLSAAGLSVLLLEAGGSDRRFWIKLPIGYGRLFYDETLNWAYQTEPCAALNGRSLYWPRGKVVGGSSSINALVYYRGLPHDYDDWEKMGAAGWSWNDVRPVFEAVENRDGRGTGPLGIHRIDADAHPLKERYFQAARELQLPITDDMVTQPEGAGLYQITTKHGFRSSAADAFLRPALKRGNVKLETDALATRILFEGKRATGVEYRRYGHLVQARASFSVILSGGAVNSPQLLQLSGIGPGPLLQQHGIAPVLDNAAVGANLQDHLAVTYYYKSKVPTLNDELNSLWGQFKAAAHYVLTRRGTLSLSVNQCGGFVRSSPAAGRVDMQLYFNPITYPSPKPGEVRRIDPDPFSGFILSFQPCRPTSRGTITIRDTGIDTPPKIAPNYLATEQDQAEAIAGGRLLQRLEATPAIQAIIRETIPPVLGPMTDADLLADFRARCSTVFHPTSTCRMGASAADSVVDNRGRVFGIESLRVVDASIFPTVTSGNTNAATIMVARKMGDAIVADTKS</sequence>
<dbReference type="Pfam" id="PF05199">
    <property type="entry name" value="GMC_oxred_C"/>
    <property type="match status" value="1"/>
</dbReference>
<organism evidence="8 9">
    <name type="scientific">Dongia sedimenti</name>
    <dbReference type="NCBI Taxonomy" id="3064282"/>
    <lineage>
        <taxon>Bacteria</taxon>
        <taxon>Pseudomonadati</taxon>
        <taxon>Pseudomonadota</taxon>
        <taxon>Alphaproteobacteria</taxon>
        <taxon>Rhodospirillales</taxon>
        <taxon>Dongiaceae</taxon>
        <taxon>Dongia</taxon>
    </lineage>
</organism>
<evidence type="ECO:0000256" key="1">
    <source>
        <dbReference type="ARBA" id="ARBA00001974"/>
    </source>
</evidence>
<dbReference type="SUPFAM" id="SSF51905">
    <property type="entry name" value="FAD/NAD(P)-binding domain"/>
    <property type="match status" value="1"/>
</dbReference>
<feature type="domain" description="Glucose-methanol-choline oxidoreductase N-terminal" evidence="7">
    <location>
        <begin position="246"/>
        <end position="260"/>
    </location>
</feature>
<reference evidence="9" key="1">
    <citation type="submission" date="2023-08" db="EMBL/GenBank/DDBJ databases">
        <title>Rhodospirillaceae gen. nov., a novel taxon isolated from the Yangtze River Yuezi River estuary sludge.</title>
        <authorList>
            <person name="Ruan L."/>
        </authorList>
    </citation>
    <scope>NUCLEOTIDE SEQUENCE [LARGE SCALE GENOMIC DNA]</scope>
    <source>
        <strain evidence="9">R-7</strain>
    </source>
</reference>
<dbReference type="RefSeq" id="WP_379961614.1">
    <property type="nucleotide sequence ID" value="NZ_JAUYVI010000010.1"/>
</dbReference>
<evidence type="ECO:0000259" key="6">
    <source>
        <dbReference type="PROSITE" id="PS00623"/>
    </source>
</evidence>
<dbReference type="Gene3D" id="3.50.50.60">
    <property type="entry name" value="FAD/NAD(P)-binding domain"/>
    <property type="match status" value="1"/>
</dbReference>
<evidence type="ECO:0000256" key="4">
    <source>
        <dbReference type="ARBA" id="ARBA00022827"/>
    </source>
</evidence>
<evidence type="ECO:0000256" key="5">
    <source>
        <dbReference type="RuleBase" id="RU003968"/>
    </source>
</evidence>
<dbReference type="Proteomes" id="UP001230156">
    <property type="component" value="Unassembled WGS sequence"/>
</dbReference>
<dbReference type="PROSITE" id="PS00624">
    <property type="entry name" value="GMC_OXRED_2"/>
    <property type="match status" value="1"/>
</dbReference>
<accession>A0ABU0YW15</accession>
<dbReference type="Pfam" id="PF00732">
    <property type="entry name" value="GMC_oxred_N"/>
    <property type="match status" value="1"/>
</dbReference>
<evidence type="ECO:0000259" key="7">
    <source>
        <dbReference type="PROSITE" id="PS00624"/>
    </source>
</evidence>
<evidence type="ECO:0000256" key="2">
    <source>
        <dbReference type="ARBA" id="ARBA00010790"/>
    </source>
</evidence>
<dbReference type="InterPro" id="IPR036188">
    <property type="entry name" value="FAD/NAD-bd_sf"/>
</dbReference>
<evidence type="ECO:0000313" key="9">
    <source>
        <dbReference type="Proteomes" id="UP001230156"/>
    </source>
</evidence>
<dbReference type="EMBL" id="JAUYVI010000010">
    <property type="protein sequence ID" value="MDQ7251340.1"/>
    <property type="molecule type" value="Genomic_DNA"/>
</dbReference>
<dbReference type="PIRSF" id="PIRSF000137">
    <property type="entry name" value="Alcohol_oxidase"/>
    <property type="match status" value="1"/>
</dbReference>
<keyword evidence="9" id="KW-1185">Reference proteome</keyword>
<keyword evidence="4 5" id="KW-0274">FAD</keyword>
<dbReference type="PANTHER" id="PTHR11552">
    <property type="entry name" value="GLUCOSE-METHANOL-CHOLINE GMC OXIDOREDUCTASE"/>
    <property type="match status" value="1"/>
</dbReference>
<dbReference type="InterPro" id="IPR012132">
    <property type="entry name" value="GMC_OxRdtase"/>
</dbReference>
<dbReference type="InterPro" id="IPR000172">
    <property type="entry name" value="GMC_OxRdtase_N"/>
</dbReference>
<dbReference type="PANTHER" id="PTHR11552:SF147">
    <property type="entry name" value="CHOLINE DEHYDROGENASE, MITOCHONDRIAL"/>
    <property type="match status" value="1"/>
</dbReference>
<name>A0ABU0YW15_9PROT</name>
<comment type="similarity">
    <text evidence="2 5">Belongs to the GMC oxidoreductase family.</text>
</comment>
<dbReference type="InterPro" id="IPR007867">
    <property type="entry name" value="GMC_OxRtase_C"/>
</dbReference>
<evidence type="ECO:0000313" key="8">
    <source>
        <dbReference type="EMBL" id="MDQ7251340.1"/>
    </source>
</evidence>
<evidence type="ECO:0000256" key="3">
    <source>
        <dbReference type="ARBA" id="ARBA00022630"/>
    </source>
</evidence>
<protein>
    <submittedName>
        <fullName evidence="8">GMC family oxidoreductase N-terminal domain-containing protein</fullName>
    </submittedName>
</protein>
<gene>
    <name evidence="8" type="ORF">Q8A70_26885</name>
</gene>